<accession>A0A2A2MA64</accession>
<dbReference type="Pfam" id="PF16461">
    <property type="entry name" value="Phage_TTP_12"/>
    <property type="match status" value="1"/>
</dbReference>
<dbReference type="Pfam" id="PF02368">
    <property type="entry name" value="Big_2"/>
    <property type="match status" value="1"/>
</dbReference>
<dbReference type="GeneID" id="69637958"/>
<dbReference type="EMBL" id="NQMS01000008">
    <property type="protein sequence ID" value="PAV95292.1"/>
    <property type="molecule type" value="Genomic_DNA"/>
</dbReference>
<dbReference type="InterPro" id="IPR003343">
    <property type="entry name" value="Big_2"/>
</dbReference>
<evidence type="ECO:0000313" key="2">
    <source>
        <dbReference type="EMBL" id="PAV95292.1"/>
    </source>
</evidence>
<organism evidence="2 3">
    <name type="scientific">Hafnia paralvei</name>
    <dbReference type="NCBI Taxonomy" id="546367"/>
    <lineage>
        <taxon>Bacteria</taxon>
        <taxon>Pseudomonadati</taxon>
        <taxon>Pseudomonadota</taxon>
        <taxon>Gammaproteobacteria</taxon>
        <taxon>Enterobacterales</taxon>
        <taxon>Hafniaceae</taxon>
        <taxon>Hafnia</taxon>
    </lineage>
</organism>
<dbReference type="InterPro" id="IPR032494">
    <property type="entry name" value="Phage_TTP_N"/>
</dbReference>
<proteinExistence type="predicted"/>
<feature type="domain" description="BIG2" evidence="1">
    <location>
        <begin position="161"/>
        <end position="241"/>
    </location>
</feature>
<evidence type="ECO:0000259" key="1">
    <source>
        <dbReference type="SMART" id="SM00635"/>
    </source>
</evidence>
<comment type="caution">
    <text evidence="2">The sequence shown here is derived from an EMBL/GenBank/DDBJ whole genome shotgun (WGS) entry which is preliminary data.</text>
</comment>
<keyword evidence="3" id="KW-1185">Reference proteome</keyword>
<dbReference type="SMART" id="SM00635">
    <property type="entry name" value="BID_2"/>
    <property type="match status" value="1"/>
</dbReference>
<protein>
    <submittedName>
        <fullName evidence="2">Phage tail protein</fullName>
    </submittedName>
</protein>
<dbReference type="AlphaFoldDB" id="A0A2A2MA64"/>
<evidence type="ECO:0000313" key="3">
    <source>
        <dbReference type="Proteomes" id="UP000218796"/>
    </source>
</evidence>
<dbReference type="Gene3D" id="4.10.410.40">
    <property type="match status" value="1"/>
</dbReference>
<name>A0A2A2MA64_9GAMM</name>
<dbReference type="Proteomes" id="UP000218796">
    <property type="component" value="Unassembled WGS sequence"/>
</dbReference>
<dbReference type="OrthoDB" id="5600775at2"/>
<gene>
    <name evidence="2" type="ORF">CJD50_17820</name>
</gene>
<reference evidence="2 3" key="1">
    <citation type="submission" date="2017-08" db="EMBL/GenBank/DDBJ databases">
        <title>Draft Genome Sequence of Hafnia alvei CITHA-6 Isolated from Raw Bovine Milk.</title>
        <authorList>
            <person name="Culligan E.P."/>
            <person name="Mcsweeney A."/>
            <person name="O'Doherty C."/>
            <person name="Gleeson E."/>
            <person name="O'Riordan D."/>
            <person name="Sleator R.D."/>
        </authorList>
    </citation>
    <scope>NUCLEOTIDE SEQUENCE [LARGE SCALE GENOMIC DNA]</scope>
    <source>
        <strain evidence="2 3">CITHA-6</strain>
    </source>
</reference>
<dbReference type="RefSeq" id="WP_043491639.1">
    <property type="nucleotide sequence ID" value="NZ_CP083737.1"/>
</dbReference>
<dbReference type="Gene3D" id="2.60.40.1080">
    <property type="match status" value="1"/>
</dbReference>
<sequence>MTTPNPLAPVKGAGTTLWLYTGKGDPYGNPLSDADWSRLAKIKDLQPGEMTAESYDDTYLDDENADWSSTAQGEKSAGDTSFTLAWKPGESGQQGLVEWFTEGDVRGYKIKYPNGAVDVFRGWISSLGKAIPAKEVITRTVKVTNSGKPSLAEDLRTPAVPVTGVTVTPATGNIAVGASESVTFAIQPDNATDNTLRVASSDLKTATVVVKDKVATVTGVKAGKVEIIGMTNDGQHVAIATFTVA</sequence>